<dbReference type="GO" id="GO:0005254">
    <property type="term" value="F:chloride channel activity"/>
    <property type="evidence" value="ECO:0007669"/>
    <property type="project" value="TreeGrafter"/>
</dbReference>
<dbReference type="OrthoDB" id="296386at2759"/>
<feature type="transmembrane region" description="Helical" evidence="5">
    <location>
        <begin position="600"/>
        <end position="621"/>
    </location>
</feature>
<evidence type="ECO:0000259" key="6">
    <source>
        <dbReference type="Pfam" id="PF04547"/>
    </source>
</evidence>
<keyword evidence="2 5" id="KW-0812">Transmembrane</keyword>
<feature type="domain" description="Anoctamin transmembrane" evidence="6">
    <location>
        <begin position="194"/>
        <end position="634"/>
    </location>
</feature>
<accession>A0A5J5BIY5</accession>
<evidence type="ECO:0000256" key="4">
    <source>
        <dbReference type="ARBA" id="ARBA00023136"/>
    </source>
</evidence>
<keyword evidence="8" id="KW-1185">Reference proteome</keyword>
<dbReference type="InterPro" id="IPR049452">
    <property type="entry name" value="Anoctamin_TM"/>
</dbReference>
<feature type="transmembrane region" description="Helical" evidence="5">
    <location>
        <begin position="234"/>
        <end position="257"/>
    </location>
</feature>
<evidence type="ECO:0000256" key="5">
    <source>
        <dbReference type="SAM" id="Phobius"/>
    </source>
</evidence>
<dbReference type="AlphaFoldDB" id="A0A5J5BIY5"/>
<feature type="transmembrane region" description="Helical" evidence="5">
    <location>
        <begin position="398"/>
        <end position="419"/>
    </location>
</feature>
<dbReference type="Proteomes" id="UP000325577">
    <property type="component" value="Linkage Group LG12"/>
</dbReference>
<evidence type="ECO:0000256" key="3">
    <source>
        <dbReference type="ARBA" id="ARBA00022989"/>
    </source>
</evidence>
<keyword evidence="3 5" id="KW-1133">Transmembrane helix</keyword>
<organism evidence="7 8">
    <name type="scientific">Nyssa sinensis</name>
    <dbReference type="NCBI Taxonomy" id="561372"/>
    <lineage>
        <taxon>Eukaryota</taxon>
        <taxon>Viridiplantae</taxon>
        <taxon>Streptophyta</taxon>
        <taxon>Embryophyta</taxon>
        <taxon>Tracheophyta</taxon>
        <taxon>Spermatophyta</taxon>
        <taxon>Magnoliopsida</taxon>
        <taxon>eudicotyledons</taxon>
        <taxon>Gunneridae</taxon>
        <taxon>Pentapetalae</taxon>
        <taxon>asterids</taxon>
        <taxon>Cornales</taxon>
        <taxon>Nyssaceae</taxon>
        <taxon>Nyssa</taxon>
    </lineage>
</organism>
<name>A0A5J5BIY5_9ASTE</name>
<dbReference type="Pfam" id="PF04547">
    <property type="entry name" value="Anoctamin"/>
    <property type="match status" value="1"/>
</dbReference>
<evidence type="ECO:0000256" key="1">
    <source>
        <dbReference type="ARBA" id="ARBA00004141"/>
    </source>
</evidence>
<keyword evidence="4 5" id="KW-0472">Membrane</keyword>
<feature type="transmembrane region" description="Helical" evidence="5">
    <location>
        <begin position="518"/>
        <end position="538"/>
    </location>
</feature>
<feature type="transmembrane region" description="Helical" evidence="5">
    <location>
        <begin position="327"/>
        <end position="347"/>
    </location>
</feature>
<feature type="transmembrane region" description="Helical" evidence="5">
    <location>
        <begin position="202"/>
        <end position="222"/>
    </location>
</feature>
<protein>
    <recommendedName>
        <fullName evidence="6">Anoctamin transmembrane domain-containing protein</fullName>
    </recommendedName>
</protein>
<dbReference type="GO" id="GO:0016020">
    <property type="term" value="C:membrane"/>
    <property type="evidence" value="ECO:0007669"/>
    <property type="project" value="UniProtKB-SubCell"/>
</dbReference>
<dbReference type="InterPro" id="IPR007632">
    <property type="entry name" value="Anoctamin"/>
</dbReference>
<sequence>MGLEMNGQGEEEQTAFEIAVVIPKRNVKERDEECDCVEVLVDEFRKVGLIIDRVIGLHDEFIKLAAPLETLGRAAAKLQIKKRTHIGMDLQFEWDECEAFVRQPDGSLFSWCERFHCYHHIIYGIVNNSKSVITLNSDGKEFHWELRESLLRKLESVGIVKRVFPLHDEIKRKHLLRNWALNYKDLTKQPIDEIYSYFGTKIATYFAFLGMYTQWMFFPAVFGLTLQLIDFGSLQLLVLPIFFISMVSWAVLFFQFWKRKNSALLTRWQISYSVGADSGYKFLDMNRSSFQSPVELIKKWGNDKTKGKEIFQREEWFGRLTRFRNDAIVAFGIICLQLPFELAYAHLYEEVGSDLMKFGLTVAYLFAIQYFTKIGGKLSVSLIKYENNENTEYKANSLIYKVFGLYFMQSYIGVFYHALLHRNFKTLRQVLLQRLIVSEVLENLVENSLPYLKYSYKKYRAVRNKRKCEKGSSTGKIQLTSRVEKEYLKPTYSASIGEELEDGLFDDFLELALQFGMIMMFACAFPLAFSFAALNNITEIRTDALKLLSIFKRPVPRAAATIGAWLNIFQFLIVMSICTNCALLVCLYDQEGKWKLEPGLAAILIMEHVLLLIKFVFSHIVPEEPAWVRANRMKNATQAQDMCSKRLLRSISGGKKLFGEIKKNK</sequence>
<dbReference type="EMBL" id="CM018035">
    <property type="protein sequence ID" value="KAA8541712.1"/>
    <property type="molecule type" value="Genomic_DNA"/>
</dbReference>
<feature type="transmembrane region" description="Helical" evidence="5">
    <location>
        <begin position="558"/>
        <end position="588"/>
    </location>
</feature>
<reference evidence="7 8" key="1">
    <citation type="submission" date="2019-09" db="EMBL/GenBank/DDBJ databases">
        <title>A chromosome-level genome assembly of the Chinese tupelo Nyssa sinensis.</title>
        <authorList>
            <person name="Yang X."/>
            <person name="Kang M."/>
            <person name="Yang Y."/>
            <person name="Xiong H."/>
            <person name="Wang M."/>
            <person name="Zhang Z."/>
            <person name="Wang Z."/>
            <person name="Wu H."/>
            <person name="Ma T."/>
            <person name="Liu J."/>
            <person name="Xi Z."/>
        </authorList>
    </citation>
    <scope>NUCLEOTIDE SEQUENCE [LARGE SCALE GENOMIC DNA]</scope>
    <source>
        <strain evidence="7">J267</strain>
        <tissue evidence="7">Leaf</tissue>
    </source>
</reference>
<comment type="subcellular location">
    <subcellularLocation>
        <location evidence="1">Membrane</location>
        <topology evidence="1">Multi-pass membrane protein</topology>
    </subcellularLocation>
</comment>
<dbReference type="PANTHER" id="PTHR12308:SF73">
    <property type="entry name" value="ANOCTAMIN"/>
    <property type="match status" value="1"/>
</dbReference>
<evidence type="ECO:0000313" key="7">
    <source>
        <dbReference type="EMBL" id="KAA8541712.1"/>
    </source>
</evidence>
<gene>
    <name evidence="7" type="ORF">F0562_022864</name>
</gene>
<proteinExistence type="predicted"/>
<evidence type="ECO:0000256" key="2">
    <source>
        <dbReference type="ARBA" id="ARBA00022692"/>
    </source>
</evidence>
<evidence type="ECO:0000313" key="8">
    <source>
        <dbReference type="Proteomes" id="UP000325577"/>
    </source>
</evidence>
<dbReference type="PANTHER" id="PTHR12308">
    <property type="entry name" value="ANOCTAMIN"/>
    <property type="match status" value="1"/>
</dbReference>